<keyword evidence="1" id="KW-0378">Hydrolase</keyword>
<comment type="caution">
    <text evidence="1">The sequence shown here is derived from an EMBL/GenBank/DDBJ whole genome shotgun (WGS) entry which is preliminary data.</text>
</comment>
<dbReference type="Gene3D" id="3.20.110.20">
    <property type="match status" value="1"/>
</dbReference>
<dbReference type="InterPro" id="IPR011330">
    <property type="entry name" value="Glyco_hydro/deAcase_b/a-brl"/>
</dbReference>
<dbReference type="GO" id="GO:0016787">
    <property type="term" value="F:hydrolase activity"/>
    <property type="evidence" value="ECO:0007669"/>
    <property type="project" value="UniProtKB-KW"/>
</dbReference>
<dbReference type="PANTHER" id="PTHR36306:SF5">
    <property type="entry name" value="SLR1535 PROTEIN"/>
    <property type="match status" value="1"/>
</dbReference>
<dbReference type="SUPFAM" id="SSF88713">
    <property type="entry name" value="Glycoside hydrolase/deacetylase"/>
    <property type="match status" value="1"/>
</dbReference>
<gene>
    <name evidence="1" type="ORF">GYA55_05020</name>
</gene>
<protein>
    <submittedName>
        <fullName evidence="1">Glycosyl hydrolase family 57</fullName>
    </submittedName>
</protein>
<accession>A0A7X9FQU9</accession>
<dbReference type="InterPro" id="IPR052046">
    <property type="entry name" value="GH57_Enzymes"/>
</dbReference>
<dbReference type="GO" id="GO:0005975">
    <property type="term" value="P:carbohydrate metabolic process"/>
    <property type="evidence" value="ECO:0007669"/>
    <property type="project" value="InterPro"/>
</dbReference>
<dbReference type="AlphaFoldDB" id="A0A7X9FQU9"/>
<dbReference type="EMBL" id="JAAZON010000210">
    <property type="protein sequence ID" value="NMC62512.1"/>
    <property type="molecule type" value="Genomic_DNA"/>
</dbReference>
<organism evidence="1 2">
    <name type="scientific">SAR324 cluster bacterium</name>
    <dbReference type="NCBI Taxonomy" id="2024889"/>
    <lineage>
        <taxon>Bacteria</taxon>
        <taxon>Deltaproteobacteria</taxon>
        <taxon>SAR324 cluster</taxon>
    </lineage>
</organism>
<dbReference type="PANTHER" id="PTHR36306">
    <property type="entry name" value="ALPHA-AMYLASE-RELATED-RELATED"/>
    <property type="match status" value="1"/>
</dbReference>
<name>A0A7X9FQU9_9DELT</name>
<sequence length="486" mass="54932">MLELPDLIENFPNISGSEEKLDAYIAEGLKKPVFLGTSKVNFNTIQSACAIALHMHQPLIPAGGKDLKTAEIISNLQHMMENPSDGDNHNATVFRDCYKRMGKIIPDLADKGLEPRVMLEYSGTLLWGLKKMGAEDVFINLKKISQDPRYSRFVEWLGCPWGHAVAPSTPTQDFRLHVKAWQHHFAALFGIEALQRVRGFSPSEMALPNHPDVAYAFVKTLNDCGFTWVLVQEHTVERPENGWGPENKYVPHRLVCRNSEGQEASIICLIKTQGSDTKLVAQMQPWFEAQTIKRTKIGDLEVPSLVTQIADGENGGVMMNEFPPKFIDVVAEASGTRVPLMNGTEYLEMLFASGVKEADLPSLQPIHQKAIWDNFNPGEGPDRLKVLIEELKKKDHRFHMEGGSWTNNISWVKGYDNILGPMEKLSSLFNEKVLKRGLSSSDPRYREALFYLLASQTSCYRYWGQGIWTDYGREIIRRAEEILEKL</sequence>
<evidence type="ECO:0000313" key="2">
    <source>
        <dbReference type="Proteomes" id="UP000524246"/>
    </source>
</evidence>
<dbReference type="Proteomes" id="UP000524246">
    <property type="component" value="Unassembled WGS sequence"/>
</dbReference>
<reference evidence="1 2" key="1">
    <citation type="journal article" date="2020" name="Biotechnol. Biofuels">
        <title>New insights from the biogas microbiome by comprehensive genome-resolved metagenomics of nearly 1600 species originating from multiple anaerobic digesters.</title>
        <authorList>
            <person name="Campanaro S."/>
            <person name="Treu L."/>
            <person name="Rodriguez-R L.M."/>
            <person name="Kovalovszki A."/>
            <person name="Ziels R.M."/>
            <person name="Maus I."/>
            <person name="Zhu X."/>
            <person name="Kougias P.G."/>
            <person name="Basile A."/>
            <person name="Luo G."/>
            <person name="Schluter A."/>
            <person name="Konstantinidis K.T."/>
            <person name="Angelidaki I."/>
        </authorList>
    </citation>
    <scope>NUCLEOTIDE SEQUENCE [LARGE SCALE GENOMIC DNA]</scope>
    <source>
        <strain evidence="1">AS27yjCOA_65</strain>
    </source>
</reference>
<evidence type="ECO:0000313" key="1">
    <source>
        <dbReference type="EMBL" id="NMC62512.1"/>
    </source>
</evidence>
<proteinExistence type="predicted"/>